<dbReference type="SMART" id="SM00862">
    <property type="entry name" value="Trans_reg_C"/>
    <property type="match status" value="1"/>
</dbReference>
<dbReference type="Gene3D" id="1.10.10.10">
    <property type="entry name" value="Winged helix-like DNA-binding domain superfamily/Winged helix DNA-binding domain"/>
    <property type="match status" value="1"/>
</dbReference>
<dbReference type="InterPro" id="IPR039420">
    <property type="entry name" value="WalR-like"/>
</dbReference>
<feature type="domain" description="OmpR/PhoB-type" evidence="9">
    <location>
        <begin position="128"/>
        <end position="226"/>
    </location>
</feature>
<evidence type="ECO:0000256" key="4">
    <source>
        <dbReference type="ARBA" id="ARBA00023125"/>
    </source>
</evidence>
<keyword evidence="3" id="KW-0805">Transcription regulation</keyword>
<evidence type="ECO:0000256" key="3">
    <source>
        <dbReference type="ARBA" id="ARBA00023015"/>
    </source>
</evidence>
<evidence type="ECO:0000259" key="8">
    <source>
        <dbReference type="PROSITE" id="PS50110"/>
    </source>
</evidence>
<name>A0ABQ3UGZ5_9CHLR</name>
<proteinExistence type="predicted"/>
<feature type="DNA-binding region" description="OmpR/PhoB-type" evidence="7">
    <location>
        <begin position="128"/>
        <end position="226"/>
    </location>
</feature>
<keyword evidence="2" id="KW-0902">Two-component regulatory system</keyword>
<evidence type="ECO:0000256" key="2">
    <source>
        <dbReference type="ARBA" id="ARBA00023012"/>
    </source>
</evidence>
<evidence type="ECO:0000256" key="6">
    <source>
        <dbReference type="PROSITE-ProRule" id="PRU00169"/>
    </source>
</evidence>
<protein>
    <submittedName>
        <fullName evidence="10">DNA-binding response regulator</fullName>
    </submittedName>
</protein>
<feature type="modified residue" description="4-aspartylphosphate" evidence="6">
    <location>
        <position position="52"/>
    </location>
</feature>
<dbReference type="InterPro" id="IPR016032">
    <property type="entry name" value="Sig_transdc_resp-reg_C-effctor"/>
</dbReference>
<reference evidence="10 11" key="1">
    <citation type="journal article" date="2021" name="Int. J. Syst. Evol. Microbiol.">
        <title>Reticulibacter mediterranei gen. nov., sp. nov., within the new family Reticulibacteraceae fam. nov., and Ktedonospora formicarum gen. nov., sp. nov., Ktedonobacter robiniae sp. nov., Dictyobacter formicarum sp. nov. and Dictyobacter arantiisoli sp. nov., belonging to the class Ktedonobacteria.</title>
        <authorList>
            <person name="Yabe S."/>
            <person name="Zheng Y."/>
            <person name="Wang C.M."/>
            <person name="Sakai Y."/>
            <person name="Abe K."/>
            <person name="Yokota A."/>
            <person name="Donadio S."/>
            <person name="Cavaletti L."/>
            <person name="Monciardini P."/>
        </authorList>
    </citation>
    <scope>NUCLEOTIDE SEQUENCE [LARGE SCALE GENOMIC DNA]</scope>
    <source>
        <strain evidence="10 11">SOSP1-30</strain>
    </source>
</reference>
<sequence length="253" mass="28713">MKKIMFVHPKPSPLSSLKRELKYRDFYVIEVSTCHEALAHLQTHPIDLVLLDAILPDQDGFTLCRCIRELGYSLLPLLIVSTRAATSDIVAGLKSGADDYITYPCAIEEPVARMQVALRRTEGILRRTVKLQVGDLLLDTRTRHVWRGGRHIELTHREYDLLEFLARNAGCVLPKERIFEHVWGYDNDAGLEVIKVYIKYLRMKLNAGEAPDLIHAVRGIGYTLQTVCPPPKALSQDREPTPQGLEMYVLQVS</sequence>
<evidence type="ECO:0000259" key="9">
    <source>
        <dbReference type="PROSITE" id="PS51755"/>
    </source>
</evidence>
<keyword evidence="1 6" id="KW-0597">Phosphoprotein</keyword>
<evidence type="ECO:0000256" key="1">
    <source>
        <dbReference type="ARBA" id="ARBA00022553"/>
    </source>
</evidence>
<dbReference type="CDD" id="cd00383">
    <property type="entry name" value="trans_reg_C"/>
    <property type="match status" value="1"/>
</dbReference>
<dbReference type="PROSITE" id="PS50110">
    <property type="entry name" value="RESPONSE_REGULATORY"/>
    <property type="match status" value="1"/>
</dbReference>
<dbReference type="Pfam" id="PF00072">
    <property type="entry name" value="Response_reg"/>
    <property type="match status" value="1"/>
</dbReference>
<dbReference type="PANTHER" id="PTHR48111:SF22">
    <property type="entry name" value="REGULATOR OF RPOS"/>
    <property type="match status" value="1"/>
</dbReference>
<dbReference type="Gene3D" id="3.40.50.2300">
    <property type="match status" value="1"/>
</dbReference>
<dbReference type="SUPFAM" id="SSF46894">
    <property type="entry name" value="C-terminal effector domain of the bipartite response regulators"/>
    <property type="match status" value="1"/>
</dbReference>
<dbReference type="SUPFAM" id="SSF52172">
    <property type="entry name" value="CheY-like"/>
    <property type="match status" value="1"/>
</dbReference>
<dbReference type="Proteomes" id="UP000654345">
    <property type="component" value="Unassembled WGS sequence"/>
</dbReference>
<keyword evidence="5" id="KW-0804">Transcription</keyword>
<dbReference type="InterPro" id="IPR036388">
    <property type="entry name" value="WH-like_DNA-bd_sf"/>
</dbReference>
<feature type="domain" description="Response regulatory" evidence="8">
    <location>
        <begin position="3"/>
        <end position="118"/>
    </location>
</feature>
<organism evidence="10 11">
    <name type="scientific">Ktedonobacter robiniae</name>
    <dbReference type="NCBI Taxonomy" id="2778365"/>
    <lineage>
        <taxon>Bacteria</taxon>
        <taxon>Bacillati</taxon>
        <taxon>Chloroflexota</taxon>
        <taxon>Ktedonobacteria</taxon>
        <taxon>Ktedonobacterales</taxon>
        <taxon>Ktedonobacteraceae</taxon>
        <taxon>Ktedonobacter</taxon>
    </lineage>
</organism>
<dbReference type="Gene3D" id="6.10.250.690">
    <property type="match status" value="1"/>
</dbReference>
<dbReference type="InterPro" id="IPR001867">
    <property type="entry name" value="OmpR/PhoB-type_DNA-bd"/>
</dbReference>
<gene>
    <name evidence="10" type="primary">mprA</name>
    <name evidence="10" type="ORF">KSB_04560</name>
</gene>
<evidence type="ECO:0000256" key="7">
    <source>
        <dbReference type="PROSITE-ProRule" id="PRU01091"/>
    </source>
</evidence>
<dbReference type="GO" id="GO:0003677">
    <property type="term" value="F:DNA binding"/>
    <property type="evidence" value="ECO:0007669"/>
    <property type="project" value="UniProtKB-KW"/>
</dbReference>
<keyword evidence="4 7" id="KW-0238">DNA-binding</keyword>
<evidence type="ECO:0000256" key="5">
    <source>
        <dbReference type="ARBA" id="ARBA00023163"/>
    </source>
</evidence>
<dbReference type="PANTHER" id="PTHR48111">
    <property type="entry name" value="REGULATOR OF RPOS"/>
    <property type="match status" value="1"/>
</dbReference>
<dbReference type="InterPro" id="IPR001789">
    <property type="entry name" value="Sig_transdc_resp-reg_receiver"/>
</dbReference>
<evidence type="ECO:0000313" key="10">
    <source>
        <dbReference type="EMBL" id="GHO51981.1"/>
    </source>
</evidence>
<dbReference type="RefSeq" id="WP_201368936.1">
    <property type="nucleotide sequence ID" value="NZ_BNJG01000001.1"/>
</dbReference>
<dbReference type="PROSITE" id="PS51755">
    <property type="entry name" value="OMPR_PHOB"/>
    <property type="match status" value="1"/>
</dbReference>
<dbReference type="EMBL" id="BNJG01000001">
    <property type="protein sequence ID" value="GHO51981.1"/>
    <property type="molecule type" value="Genomic_DNA"/>
</dbReference>
<evidence type="ECO:0000313" key="11">
    <source>
        <dbReference type="Proteomes" id="UP000654345"/>
    </source>
</evidence>
<keyword evidence="11" id="KW-1185">Reference proteome</keyword>
<dbReference type="InterPro" id="IPR011006">
    <property type="entry name" value="CheY-like_superfamily"/>
</dbReference>
<dbReference type="Pfam" id="PF00486">
    <property type="entry name" value="Trans_reg_C"/>
    <property type="match status" value="1"/>
</dbReference>
<accession>A0ABQ3UGZ5</accession>
<comment type="caution">
    <text evidence="10">The sequence shown here is derived from an EMBL/GenBank/DDBJ whole genome shotgun (WGS) entry which is preliminary data.</text>
</comment>
<dbReference type="SMART" id="SM00448">
    <property type="entry name" value="REC"/>
    <property type="match status" value="1"/>
</dbReference>